<accession>A0A9P4M5F1</accession>
<dbReference type="Proteomes" id="UP000799772">
    <property type="component" value="Unassembled WGS sequence"/>
</dbReference>
<feature type="compositionally biased region" description="Acidic residues" evidence="1">
    <location>
        <begin position="70"/>
        <end position="83"/>
    </location>
</feature>
<feature type="region of interest" description="Disordered" evidence="1">
    <location>
        <begin position="259"/>
        <end position="324"/>
    </location>
</feature>
<dbReference type="PANTHER" id="PTHR28096">
    <property type="entry name" value="PROTEIN FAF1"/>
    <property type="match status" value="1"/>
</dbReference>
<gene>
    <name evidence="2" type="ORF">NA57DRAFT_79737</name>
</gene>
<dbReference type="GO" id="GO:0005730">
    <property type="term" value="C:nucleolus"/>
    <property type="evidence" value="ECO:0007669"/>
    <property type="project" value="TreeGrafter"/>
</dbReference>
<comment type="caution">
    <text evidence="2">The sequence shown here is derived from an EMBL/GenBank/DDBJ whole genome shotgun (WGS) entry which is preliminary data.</text>
</comment>
<feature type="region of interest" description="Disordered" evidence="1">
    <location>
        <begin position="70"/>
        <end position="208"/>
    </location>
</feature>
<proteinExistence type="predicted"/>
<evidence type="ECO:0000256" key="1">
    <source>
        <dbReference type="SAM" id="MobiDB-lite"/>
    </source>
</evidence>
<evidence type="ECO:0000313" key="3">
    <source>
        <dbReference type="Proteomes" id="UP000799772"/>
    </source>
</evidence>
<dbReference type="PANTHER" id="PTHR28096:SF1">
    <property type="entry name" value="PROTEIN FAF1"/>
    <property type="match status" value="1"/>
</dbReference>
<feature type="compositionally biased region" description="Basic and acidic residues" evidence="1">
    <location>
        <begin position="114"/>
        <end position="129"/>
    </location>
</feature>
<dbReference type="AlphaFoldDB" id="A0A9P4M5F1"/>
<sequence>MAISLGKRKRHTAIPARKDLPASDASTSDLSDGEDVRAIFQRAFEARFKPLGSTKKKTKEEARTEVVEELLEDADGDDEEYSEWDGFSSDAEDSEVEEVERVEVVEHMSSSIPELRKAELRNRTSKAEARAFMSSKIPSAPKDPLLSNSKDADSTDDESTNLQNDASLQRLLRESHLLSTTPSSSSTFYPSSTPSLHSRPSNPANTNGAGALAAIGAARHAAHDLHFLSLGGKPHMGLKHQKSMPLAQRKGIAKKREEMEERRRREAKEMGVVLERAVGKKGSSTGAKRERGVGAPGVGKFKGGTLTLSKRDVASIQGSGKRRR</sequence>
<evidence type="ECO:0000313" key="2">
    <source>
        <dbReference type="EMBL" id="KAF2095247.1"/>
    </source>
</evidence>
<keyword evidence="3" id="KW-1185">Reference proteome</keyword>
<reference evidence="2" key="1">
    <citation type="journal article" date="2020" name="Stud. Mycol.">
        <title>101 Dothideomycetes genomes: a test case for predicting lifestyles and emergence of pathogens.</title>
        <authorList>
            <person name="Haridas S."/>
            <person name="Albert R."/>
            <person name="Binder M."/>
            <person name="Bloem J."/>
            <person name="Labutti K."/>
            <person name="Salamov A."/>
            <person name="Andreopoulos B."/>
            <person name="Baker S."/>
            <person name="Barry K."/>
            <person name="Bills G."/>
            <person name="Bluhm B."/>
            <person name="Cannon C."/>
            <person name="Castanera R."/>
            <person name="Culley D."/>
            <person name="Daum C."/>
            <person name="Ezra D."/>
            <person name="Gonzalez J."/>
            <person name="Henrissat B."/>
            <person name="Kuo A."/>
            <person name="Liang C."/>
            <person name="Lipzen A."/>
            <person name="Lutzoni F."/>
            <person name="Magnuson J."/>
            <person name="Mondo S."/>
            <person name="Nolan M."/>
            <person name="Ohm R."/>
            <person name="Pangilinan J."/>
            <person name="Park H.-J."/>
            <person name="Ramirez L."/>
            <person name="Alfaro M."/>
            <person name="Sun H."/>
            <person name="Tritt A."/>
            <person name="Yoshinaga Y."/>
            <person name="Zwiers L.-H."/>
            <person name="Turgeon B."/>
            <person name="Goodwin S."/>
            <person name="Spatafora J."/>
            <person name="Crous P."/>
            <person name="Grigoriev I."/>
        </authorList>
    </citation>
    <scope>NUCLEOTIDE SEQUENCE</scope>
    <source>
        <strain evidence="2">CBS 133067</strain>
    </source>
</reference>
<feature type="compositionally biased region" description="Basic residues" evidence="1">
    <location>
        <begin position="1"/>
        <end position="12"/>
    </location>
</feature>
<dbReference type="InterPro" id="IPR053030">
    <property type="entry name" value="Ribosomal_biogenesis_FAF1-like"/>
</dbReference>
<feature type="compositionally biased region" description="Basic and acidic residues" evidence="1">
    <location>
        <begin position="259"/>
        <end position="269"/>
    </location>
</feature>
<dbReference type="GO" id="GO:0000462">
    <property type="term" value="P:maturation of SSU-rRNA from tricistronic rRNA transcript (SSU-rRNA, 5.8S rRNA, LSU-rRNA)"/>
    <property type="evidence" value="ECO:0007669"/>
    <property type="project" value="TreeGrafter"/>
</dbReference>
<dbReference type="OrthoDB" id="5556956at2759"/>
<name>A0A9P4M5F1_9PEZI</name>
<feature type="compositionally biased region" description="Low complexity" evidence="1">
    <location>
        <begin position="177"/>
        <end position="208"/>
    </location>
</feature>
<feature type="region of interest" description="Disordered" evidence="1">
    <location>
        <begin position="1"/>
        <end position="32"/>
    </location>
</feature>
<organism evidence="2 3">
    <name type="scientific">Rhizodiscina lignyota</name>
    <dbReference type="NCBI Taxonomy" id="1504668"/>
    <lineage>
        <taxon>Eukaryota</taxon>
        <taxon>Fungi</taxon>
        <taxon>Dikarya</taxon>
        <taxon>Ascomycota</taxon>
        <taxon>Pezizomycotina</taxon>
        <taxon>Dothideomycetes</taxon>
        <taxon>Pleosporomycetidae</taxon>
        <taxon>Aulographales</taxon>
        <taxon>Rhizodiscinaceae</taxon>
        <taxon>Rhizodiscina</taxon>
    </lineage>
</organism>
<dbReference type="EMBL" id="ML978132">
    <property type="protein sequence ID" value="KAF2095247.1"/>
    <property type="molecule type" value="Genomic_DNA"/>
</dbReference>
<evidence type="ECO:0008006" key="4">
    <source>
        <dbReference type="Google" id="ProtNLM"/>
    </source>
</evidence>
<protein>
    <recommendedName>
        <fullName evidence="4">Protein FAF1</fullName>
    </recommendedName>
</protein>